<sequence>MSDRDPVALVSERICTHMNTDHIDSMMHLTMHHAKLPKMPAWCHMESICATHIVIRYASEEQDEGSEKHDALSTIQIDLDPPLESVQAARKRLVQMSKSSEEQNERYVIECLSWLDRRWTNSKPVPSDHGQLSAWLRDTLFERTLPYIDGDRWRNETVIITGGSRGLGAILARKLADRGANVVSIDIVRASFKHPRITAFNCDISKPLNVESIGRHVMNRLGAPTILINNAGVVHGHPLLELSSASIAQTLETNAMAPFWLLKEFLPGMVNANRGHIVTISSVMGHAGVAQMTDYVASKHALVGLHESLRYELDSIYNAPFVRTTLVTSGHLLETSMFAGIKYNRFARFIAPAVSAHSVADAIIDALANQESRQIAMPWYASWAPMLRLLPSFLRDGIQKVRVRYLAYK</sequence>
<dbReference type="Pfam" id="PF10615">
    <property type="entry name" value="DUF2470"/>
    <property type="match status" value="1"/>
</dbReference>
<dbReference type="InterPro" id="IPR020904">
    <property type="entry name" value="Sc_DH/Rdtase_CS"/>
</dbReference>
<dbReference type="InParanoid" id="A8PVN1"/>
<feature type="domain" description="Ketoreductase" evidence="5">
    <location>
        <begin position="156"/>
        <end position="325"/>
    </location>
</feature>
<dbReference type="FunCoup" id="A8PVN1">
    <property type="interactions" value="80"/>
</dbReference>
<dbReference type="STRING" id="425265.A8PVN1"/>
<keyword evidence="3" id="KW-0560">Oxidoreductase</keyword>
<evidence type="ECO:0000259" key="5">
    <source>
        <dbReference type="SMART" id="SM00822"/>
    </source>
</evidence>
<comment type="caution">
    <text evidence="6">The sequence shown here is derived from an EMBL/GenBank/DDBJ whole genome shotgun (WGS) entry which is preliminary data.</text>
</comment>
<gene>
    <name evidence="6" type="ORF">MGL_0913</name>
</gene>
<dbReference type="InterPro" id="IPR002347">
    <property type="entry name" value="SDR_fam"/>
</dbReference>
<dbReference type="OMA" id="SERICTH"/>
<dbReference type="PRINTS" id="PR00081">
    <property type="entry name" value="GDHRDH"/>
</dbReference>
<dbReference type="RefSeq" id="XP_001731645.1">
    <property type="nucleotide sequence ID" value="XM_001731593.1"/>
</dbReference>
<dbReference type="InterPro" id="IPR019595">
    <property type="entry name" value="DUF2470"/>
</dbReference>
<dbReference type="PROSITE" id="PS00061">
    <property type="entry name" value="ADH_SHORT"/>
    <property type="match status" value="1"/>
</dbReference>
<proteinExistence type="inferred from homology"/>
<dbReference type="PRINTS" id="PR00080">
    <property type="entry name" value="SDRFAMILY"/>
</dbReference>
<name>A8PVN1_MALGO</name>
<dbReference type="OrthoDB" id="10253736at2759"/>
<dbReference type="PANTHER" id="PTHR24322">
    <property type="entry name" value="PKSB"/>
    <property type="match status" value="1"/>
</dbReference>
<dbReference type="Proteomes" id="UP000008837">
    <property type="component" value="Unassembled WGS sequence"/>
</dbReference>
<dbReference type="Pfam" id="PF00106">
    <property type="entry name" value="adh_short"/>
    <property type="match status" value="1"/>
</dbReference>
<dbReference type="Gene3D" id="3.20.180.10">
    <property type="entry name" value="PNP-oxidase-like"/>
    <property type="match status" value="1"/>
</dbReference>
<dbReference type="CDD" id="cd05339">
    <property type="entry name" value="17beta-HSDXI-like_SDR_c"/>
    <property type="match status" value="1"/>
</dbReference>
<comment type="similarity">
    <text evidence="1 4">Belongs to the short-chain dehydrogenases/reductases (SDR) family.</text>
</comment>
<dbReference type="AlphaFoldDB" id="A8PVN1"/>
<accession>A8PVN1</accession>
<dbReference type="InterPro" id="IPR036291">
    <property type="entry name" value="NAD(P)-bd_dom_sf"/>
</dbReference>
<evidence type="ECO:0000313" key="7">
    <source>
        <dbReference type="Proteomes" id="UP000008837"/>
    </source>
</evidence>
<dbReference type="VEuPathDB" id="FungiDB:MGL_0913"/>
<dbReference type="SMART" id="SM00822">
    <property type="entry name" value="PKS_KR"/>
    <property type="match status" value="1"/>
</dbReference>
<dbReference type="PANTHER" id="PTHR24322:SF736">
    <property type="entry name" value="RETINOL DEHYDROGENASE 10"/>
    <property type="match status" value="1"/>
</dbReference>
<evidence type="ECO:0000256" key="2">
    <source>
        <dbReference type="ARBA" id="ARBA00022857"/>
    </source>
</evidence>
<dbReference type="KEGG" id="mgl:MGL_0913"/>
<dbReference type="InterPro" id="IPR057326">
    <property type="entry name" value="KR_dom"/>
</dbReference>
<keyword evidence="2" id="KW-0521">NADP</keyword>
<dbReference type="GeneID" id="5855951"/>
<evidence type="ECO:0000313" key="6">
    <source>
        <dbReference type="EMBL" id="EDP44431.1"/>
    </source>
</evidence>
<reference evidence="6 7" key="1">
    <citation type="journal article" date="2007" name="Proc. Natl. Acad. Sci. U.S.A.">
        <title>Dandruff-associated Malassezia genomes reveal convergent and divergent virulence traits shared with plant and human fungal pathogens.</title>
        <authorList>
            <person name="Xu J."/>
            <person name="Saunders C.W."/>
            <person name="Hu P."/>
            <person name="Grant R.A."/>
            <person name="Boekhout T."/>
            <person name="Kuramae E.E."/>
            <person name="Kronstad J.W."/>
            <person name="Deangelis Y.M."/>
            <person name="Reeder N.L."/>
            <person name="Johnstone K.R."/>
            <person name="Leland M."/>
            <person name="Fieno A.M."/>
            <person name="Begley W.M."/>
            <person name="Sun Y."/>
            <person name="Lacey M.P."/>
            <person name="Chaudhary T."/>
            <person name="Keough T."/>
            <person name="Chu L."/>
            <person name="Sears R."/>
            <person name="Yuan B."/>
            <person name="Dawson T.L.Jr."/>
        </authorList>
    </citation>
    <scope>NUCLEOTIDE SEQUENCE [LARGE SCALE GENOMIC DNA]</scope>
    <source>
        <strain evidence="7">ATCC MYA-4612 / CBS 7966</strain>
    </source>
</reference>
<evidence type="ECO:0000256" key="4">
    <source>
        <dbReference type="RuleBase" id="RU000363"/>
    </source>
</evidence>
<organism evidence="6 7">
    <name type="scientific">Malassezia globosa (strain ATCC MYA-4612 / CBS 7966)</name>
    <name type="common">Dandruff-associated fungus</name>
    <dbReference type="NCBI Taxonomy" id="425265"/>
    <lineage>
        <taxon>Eukaryota</taxon>
        <taxon>Fungi</taxon>
        <taxon>Dikarya</taxon>
        <taxon>Basidiomycota</taxon>
        <taxon>Ustilaginomycotina</taxon>
        <taxon>Malasseziomycetes</taxon>
        <taxon>Malasseziales</taxon>
        <taxon>Malasseziaceae</taxon>
        <taxon>Malassezia</taxon>
    </lineage>
</organism>
<dbReference type="InterPro" id="IPR037119">
    <property type="entry name" value="Haem_oxidase_HugZ-like_sf"/>
</dbReference>
<dbReference type="Gene3D" id="3.40.50.720">
    <property type="entry name" value="NAD(P)-binding Rossmann-like Domain"/>
    <property type="match status" value="1"/>
</dbReference>
<dbReference type="SUPFAM" id="SSF51735">
    <property type="entry name" value="NAD(P)-binding Rossmann-fold domains"/>
    <property type="match status" value="1"/>
</dbReference>
<dbReference type="EMBL" id="AAYY01000003">
    <property type="protein sequence ID" value="EDP44431.1"/>
    <property type="molecule type" value="Genomic_DNA"/>
</dbReference>
<dbReference type="GO" id="GO:0016616">
    <property type="term" value="F:oxidoreductase activity, acting on the CH-OH group of donors, NAD or NADP as acceptor"/>
    <property type="evidence" value="ECO:0007669"/>
    <property type="project" value="TreeGrafter"/>
</dbReference>
<keyword evidence="7" id="KW-1185">Reference proteome</keyword>
<evidence type="ECO:0000256" key="1">
    <source>
        <dbReference type="ARBA" id="ARBA00006484"/>
    </source>
</evidence>
<evidence type="ECO:0000256" key="3">
    <source>
        <dbReference type="ARBA" id="ARBA00023002"/>
    </source>
</evidence>
<protein>
    <recommendedName>
        <fullName evidence="5">Ketoreductase domain-containing protein</fullName>
    </recommendedName>
</protein>